<feature type="domain" description="Rhodanese" evidence="3">
    <location>
        <begin position="161"/>
        <end position="274"/>
    </location>
</feature>
<evidence type="ECO:0000313" key="5">
    <source>
        <dbReference type="Proteomes" id="UP000016487"/>
    </source>
</evidence>
<dbReference type="GO" id="GO:0004792">
    <property type="term" value="F:thiosulfate-cyanide sulfurtransferase activity"/>
    <property type="evidence" value="ECO:0007669"/>
    <property type="project" value="TreeGrafter"/>
</dbReference>
<dbReference type="SUPFAM" id="SSF52821">
    <property type="entry name" value="Rhodanese/Cell cycle control phosphatase"/>
    <property type="match status" value="2"/>
</dbReference>
<organism evidence="4 5">
    <name type="scientific">Pseudoalteromonas citrea</name>
    <dbReference type="NCBI Taxonomy" id="43655"/>
    <lineage>
        <taxon>Bacteria</taxon>
        <taxon>Pseudomonadati</taxon>
        <taxon>Pseudomonadota</taxon>
        <taxon>Gammaproteobacteria</taxon>
        <taxon>Alteromonadales</taxon>
        <taxon>Pseudoalteromonadaceae</taxon>
        <taxon>Pseudoalteromonas</taxon>
    </lineage>
</organism>
<comment type="caution">
    <text evidence="4">The sequence shown here is derived from an EMBL/GenBank/DDBJ whole genome shotgun (WGS) entry which is preliminary data.</text>
</comment>
<dbReference type="SMART" id="SM00450">
    <property type="entry name" value="RHOD"/>
    <property type="match status" value="2"/>
</dbReference>
<dbReference type="InterPro" id="IPR001763">
    <property type="entry name" value="Rhodanese-like_dom"/>
</dbReference>
<proteinExistence type="predicted"/>
<evidence type="ECO:0000256" key="1">
    <source>
        <dbReference type="ARBA" id="ARBA00022679"/>
    </source>
</evidence>
<keyword evidence="2" id="KW-0677">Repeat</keyword>
<dbReference type="Pfam" id="PF00581">
    <property type="entry name" value="Rhodanese"/>
    <property type="match status" value="2"/>
</dbReference>
<dbReference type="CDD" id="cd01449">
    <property type="entry name" value="TST_Repeat_2"/>
    <property type="match status" value="1"/>
</dbReference>
<reference evidence="4" key="2">
    <citation type="submission" date="2015-03" db="EMBL/GenBank/DDBJ databases">
        <title>Genome sequence of Pseudoalteromonas citrea.</title>
        <authorList>
            <person name="Xie B.-B."/>
            <person name="Rong J.-C."/>
            <person name="Qin Q.-L."/>
            <person name="Zhang Y.-Z."/>
        </authorList>
    </citation>
    <scope>NUCLEOTIDE SEQUENCE</scope>
    <source>
        <strain evidence="4">DSM 8771</strain>
    </source>
</reference>
<accession>A0AAD4AGU4</accession>
<dbReference type="CDD" id="cd01448">
    <property type="entry name" value="TST_Repeat_1"/>
    <property type="match status" value="1"/>
</dbReference>
<dbReference type="AlphaFoldDB" id="A0AAD4AGU4"/>
<dbReference type="PANTHER" id="PTHR11364:SF27">
    <property type="entry name" value="SULFURTRANSFERASE"/>
    <property type="match status" value="1"/>
</dbReference>
<evidence type="ECO:0000256" key="2">
    <source>
        <dbReference type="ARBA" id="ARBA00022737"/>
    </source>
</evidence>
<gene>
    <name evidence="4" type="primary">sseA</name>
    <name evidence="4" type="ORF">PCIT_a3267</name>
</gene>
<dbReference type="PANTHER" id="PTHR11364">
    <property type="entry name" value="THIOSULFATE SULFERTANSFERASE"/>
    <property type="match status" value="1"/>
</dbReference>
<dbReference type="InterPro" id="IPR045078">
    <property type="entry name" value="TST/MPST-like"/>
</dbReference>
<dbReference type="Proteomes" id="UP000016487">
    <property type="component" value="Unassembled WGS sequence"/>
</dbReference>
<dbReference type="EMBL" id="AHBZ03000022">
    <property type="protein sequence ID" value="KAF7768772.1"/>
    <property type="molecule type" value="Genomic_DNA"/>
</dbReference>
<dbReference type="PROSITE" id="PS50206">
    <property type="entry name" value="RHODANESE_3"/>
    <property type="match status" value="2"/>
</dbReference>
<dbReference type="Gene3D" id="3.40.250.10">
    <property type="entry name" value="Rhodanese-like domain"/>
    <property type="match status" value="2"/>
</dbReference>
<name>A0AAD4AGU4_9GAMM</name>
<sequence length="281" mass="31489">MKNVKSCGWVVRNLDKVLVFDAGIVKPGLDEPYEPVAIAKGARRFDISYALAKPNTGLSNMMCDQYQFQSHMRQLGVNQADTIVVYDDKGLFSAARAWWMLKSMGFDQVFIMDGGLPEWLRCGYPTQQAYTKPKVIGDFIATLDLTHSYFINRDKVLCSISSNDYLLLDARSPLRFSGSEAEPRIGMRSGHIPNSKNLHYQALLTREGRLRSINELATFFHQLGCENKSLQFSCGSGVTACILALAADECGYGHLSVYDGSWSEWGRTEFTDELPIHCDEV</sequence>
<evidence type="ECO:0000313" key="4">
    <source>
        <dbReference type="EMBL" id="KAF7768772.1"/>
    </source>
</evidence>
<feature type="domain" description="Rhodanese" evidence="3">
    <location>
        <begin position="72"/>
        <end position="128"/>
    </location>
</feature>
<keyword evidence="1" id="KW-0808">Transferase</keyword>
<evidence type="ECO:0000259" key="3">
    <source>
        <dbReference type="PROSITE" id="PS50206"/>
    </source>
</evidence>
<dbReference type="RefSeq" id="WP_010364137.1">
    <property type="nucleotide sequence ID" value="NZ_AHBZ03000022.1"/>
</dbReference>
<protein>
    <submittedName>
        <fullName evidence="4">Thiosulfate/3-mercaptopyruvate sulfurtransferase</fullName>
    </submittedName>
</protein>
<dbReference type="InterPro" id="IPR036873">
    <property type="entry name" value="Rhodanese-like_dom_sf"/>
</dbReference>
<reference evidence="4" key="1">
    <citation type="journal article" date="2012" name="J. Bacteriol.">
        <title>Genome sequences of type strains of seven species of the marine bacterium Pseudoalteromonas.</title>
        <authorList>
            <person name="Xie B.B."/>
            <person name="Shu Y.L."/>
            <person name="Qin Q.L."/>
            <person name="Rong J.C."/>
            <person name="Zhang X.Y."/>
            <person name="Chen X.L."/>
            <person name="Shi M."/>
            <person name="He H.L."/>
            <person name="Zhou B.C."/>
            <person name="Zhang Y.Z."/>
        </authorList>
    </citation>
    <scope>NUCLEOTIDE SEQUENCE</scope>
    <source>
        <strain evidence="4">DSM 8771</strain>
    </source>
</reference>